<dbReference type="PIRSF" id="PIRSF030802">
    <property type="entry name" value="UCP030802"/>
    <property type="match status" value="1"/>
</dbReference>
<protein>
    <recommendedName>
        <fullName evidence="3">Sucrose phosphatase-like domain-containing protein</fullName>
    </recommendedName>
</protein>
<comment type="caution">
    <text evidence="1">The sequence shown here is derived from an EMBL/GenBank/DDBJ whole genome shotgun (WGS) entry which is preliminary data.</text>
</comment>
<reference evidence="1 2" key="1">
    <citation type="submission" date="2011-08" db="EMBL/GenBank/DDBJ databases">
        <authorList>
            <person name="Weinstock G."/>
            <person name="Sodergren E."/>
            <person name="Clifton S."/>
            <person name="Fulton L."/>
            <person name="Fulton B."/>
            <person name="Courtney L."/>
            <person name="Fronick C."/>
            <person name="Harrison M."/>
            <person name="Strong C."/>
            <person name="Farmer C."/>
            <person name="Delahaunty K."/>
            <person name="Markovic C."/>
            <person name="Hall O."/>
            <person name="Minx P."/>
            <person name="Tomlinson C."/>
            <person name="Mitreva M."/>
            <person name="Hou S."/>
            <person name="Chen J."/>
            <person name="Wollam A."/>
            <person name="Pepin K.H."/>
            <person name="Johnson M."/>
            <person name="Bhonagiri V."/>
            <person name="Zhang X."/>
            <person name="Suruliraj S."/>
            <person name="Warren W."/>
            <person name="Chinwalla A."/>
            <person name="Mardis E.R."/>
            <person name="Wilson R.K."/>
        </authorList>
    </citation>
    <scope>NUCLEOTIDE SEQUENCE [LARGE SCALE GENOMIC DNA]</scope>
    <source>
        <strain evidence="1 2">F0432</strain>
    </source>
</reference>
<dbReference type="AlphaFoldDB" id="G9ZG22"/>
<sequence length="257" mass="27934">MRRPKAKPLTMPLLARLPDKPMLLLFTDLDDTLFTSARKAAPTPAHVPLAYLKDGTPISYASPCQQTLLAHWQAHATMVPVTARNLDAYRRVRIPFTAHAVINHGGVILLPDGSADPAWLAQSRANAAQSVAGLEALAARLPATSALNVRLICDYDIPFYLLMKSTSADLAPLDDAAGRLHPHLGDAYRLYQNGNNLAVLPAWLDKAHAVAHLLAKYRADHPALISIGMGDSNSDLPYMRLCDYLLAPSVSQIARQL</sequence>
<dbReference type="InterPro" id="IPR023214">
    <property type="entry name" value="HAD_sf"/>
</dbReference>
<dbReference type="Proteomes" id="UP000004750">
    <property type="component" value="Unassembled WGS sequence"/>
</dbReference>
<organism evidence="1 2">
    <name type="scientific">Cardiobacterium valvarum F0432</name>
    <dbReference type="NCBI Taxonomy" id="797473"/>
    <lineage>
        <taxon>Bacteria</taxon>
        <taxon>Pseudomonadati</taxon>
        <taxon>Pseudomonadota</taxon>
        <taxon>Gammaproteobacteria</taxon>
        <taxon>Cardiobacteriales</taxon>
        <taxon>Cardiobacteriaceae</taxon>
        <taxon>Cardiobacterium</taxon>
    </lineage>
</organism>
<dbReference type="InterPro" id="IPR036412">
    <property type="entry name" value="HAD-like_sf"/>
</dbReference>
<name>G9ZG22_9GAMM</name>
<gene>
    <name evidence="1" type="ORF">HMPREF9080_01722</name>
</gene>
<dbReference type="Gene3D" id="3.40.50.1000">
    <property type="entry name" value="HAD superfamily/HAD-like"/>
    <property type="match status" value="1"/>
</dbReference>
<accession>G9ZG22</accession>
<evidence type="ECO:0000313" key="2">
    <source>
        <dbReference type="Proteomes" id="UP000004750"/>
    </source>
</evidence>
<evidence type="ECO:0008006" key="3">
    <source>
        <dbReference type="Google" id="ProtNLM"/>
    </source>
</evidence>
<dbReference type="STRING" id="797473.HMPREF9080_01722"/>
<dbReference type="InterPro" id="IPR024197">
    <property type="entry name" value="TPP-like"/>
</dbReference>
<evidence type="ECO:0000313" key="1">
    <source>
        <dbReference type="EMBL" id="EHM53492.1"/>
    </source>
</evidence>
<dbReference type="EMBL" id="AGCM01000097">
    <property type="protein sequence ID" value="EHM53492.1"/>
    <property type="molecule type" value="Genomic_DNA"/>
</dbReference>
<dbReference type="HOGENOM" id="CLU_063840_0_0_6"/>
<proteinExistence type="predicted"/>
<dbReference type="SUPFAM" id="SSF56784">
    <property type="entry name" value="HAD-like"/>
    <property type="match status" value="1"/>
</dbReference>